<sequence length="68" mass="7829">MLISSVGIPYPVYRDQVVFQWCLRWQEMISVGCTGEAVCILFDTIPCITERIRNKNDSTISEPEFDLT</sequence>
<dbReference type="EMBL" id="JAYRBN010000050">
    <property type="protein sequence ID" value="KAL2745037.1"/>
    <property type="molecule type" value="Genomic_DNA"/>
</dbReference>
<proteinExistence type="predicted"/>
<keyword evidence="2" id="KW-1185">Reference proteome</keyword>
<dbReference type="Proteomes" id="UP001607303">
    <property type="component" value="Unassembled WGS sequence"/>
</dbReference>
<accession>A0ABD2CIZ0</accession>
<protein>
    <submittedName>
        <fullName evidence="1">Uncharacterized protein</fullName>
    </submittedName>
</protein>
<dbReference type="AlphaFoldDB" id="A0ABD2CIZ0"/>
<gene>
    <name evidence="1" type="ORF">V1477_007579</name>
</gene>
<evidence type="ECO:0000313" key="2">
    <source>
        <dbReference type="Proteomes" id="UP001607303"/>
    </source>
</evidence>
<name>A0ABD2CIZ0_VESMC</name>
<organism evidence="1 2">
    <name type="scientific">Vespula maculifrons</name>
    <name type="common">Eastern yellow jacket</name>
    <name type="synonym">Wasp</name>
    <dbReference type="NCBI Taxonomy" id="7453"/>
    <lineage>
        <taxon>Eukaryota</taxon>
        <taxon>Metazoa</taxon>
        <taxon>Ecdysozoa</taxon>
        <taxon>Arthropoda</taxon>
        <taxon>Hexapoda</taxon>
        <taxon>Insecta</taxon>
        <taxon>Pterygota</taxon>
        <taxon>Neoptera</taxon>
        <taxon>Endopterygota</taxon>
        <taxon>Hymenoptera</taxon>
        <taxon>Apocrita</taxon>
        <taxon>Aculeata</taxon>
        <taxon>Vespoidea</taxon>
        <taxon>Vespidae</taxon>
        <taxon>Vespinae</taxon>
        <taxon>Vespula</taxon>
    </lineage>
</organism>
<reference evidence="1 2" key="1">
    <citation type="journal article" date="2024" name="Ann. Entomol. Soc. Am.">
        <title>Genomic analyses of the southern and eastern yellowjacket wasps (Hymenoptera: Vespidae) reveal evolutionary signatures of social life.</title>
        <authorList>
            <person name="Catto M.A."/>
            <person name="Caine P.B."/>
            <person name="Orr S.E."/>
            <person name="Hunt B.G."/>
            <person name="Goodisman M.A.D."/>
        </authorList>
    </citation>
    <scope>NUCLEOTIDE SEQUENCE [LARGE SCALE GENOMIC DNA]</scope>
    <source>
        <strain evidence="1">232</strain>
        <tissue evidence="1">Head and thorax</tissue>
    </source>
</reference>
<evidence type="ECO:0000313" key="1">
    <source>
        <dbReference type="EMBL" id="KAL2745037.1"/>
    </source>
</evidence>
<comment type="caution">
    <text evidence="1">The sequence shown here is derived from an EMBL/GenBank/DDBJ whole genome shotgun (WGS) entry which is preliminary data.</text>
</comment>